<dbReference type="EMBL" id="BFEA01000197">
    <property type="protein sequence ID" value="GBG74115.1"/>
    <property type="molecule type" value="Genomic_DNA"/>
</dbReference>
<dbReference type="Proteomes" id="UP000265515">
    <property type="component" value="Unassembled WGS sequence"/>
</dbReference>
<evidence type="ECO:0000259" key="5">
    <source>
        <dbReference type="Pfam" id="PF13243"/>
    </source>
</evidence>
<keyword evidence="4" id="KW-0812">Transmembrane</keyword>
<dbReference type="AlphaFoldDB" id="A0A388KVM9"/>
<evidence type="ECO:0000313" key="7">
    <source>
        <dbReference type="Proteomes" id="UP000265515"/>
    </source>
</evidence>
<evidence type="ECO:0000256" key="1">
    <source>
        <dbReference type="ARBA" id="ARBA00009755"/>
    </source>
</evidence>
<dbReference type="NCBIfam" id="TIGR01787">
    <property type="entry name" value="squalene_cyclas"/>
    <property type="match status" value="1"/>
</dbReference>
<dbReference type="CDD" id="cd02892">
    <property type="entry name" value="SQCY_1"/>
    <property type="match status" value="1"/>
</dbReference>
<sequence length="499" mass="57124">MVYLPMCYIYGKRFVTKQTNLILELREELFNVPYSEINWNKARSEVAKEDLYYPHPFVQDLVWWTLYRFAEPILNLWPGKMLREVALNEVMEHVHYEDVNTRYICVGPVNKVLNMLCCYIEDPSSLSFKLHLPRLHDYLWLAEDGMKMKGYNGSQLWDTAFAVQALVATNMVDETAKSLKKAHYYLDRSQVLVECPGDLKKHYRHISKGAWPFSTADHGWPISDCTSEGLKASLLLGALPSELVGEKLPEERLFDCVNVILSYQNADGGMATYENTRSYAWLEWLNPAETFGDIMIDYTFVECTSACLQALVSFSKAYPLHRSDEIRTAIKKAQRCILKLQRKDGSWYGSWGVCFLYGTWFGAFGLLASGLTYKSSPDIRRAVSFILDKQLPNGGWGESYLSCEKKVYTNLPGDRAHNVSTSWALMVLIASGQAERDPKPLHAAARILINSQMDNGDFPQQEIMGVFNANCMISYSNYRNIFPIWALSMYHTHVLKKRG</sequence>
<dbReference type="GO" id="GO:0016104">
    <property type="term" value="P:triterpenoid biosynthetic process"/>
    <property type="evidence" value="ECO:0007669"/>
    <property type="project" value="InterPro"/>
</dbReference>
<gene>
    <name evidence="6" type="ORF">CBR_g17826</name>
</gene>
<dbReference type="InterPro" id="IPR002365">
    <property type="entry name" value="Terpene_synthase_CS"/>
</dbReference>
<dbReference type="PROSITE" id="PS01074">
    <property type="entry name" value="TERPENE_SYNTHASES"/>
    <property type="match status" value="1"/>
</dbReference>
<dbReference type="SFLD" id="SFLDG01016">
    <property type="entry name" value="Prenyltransferase_Like_2"/>
    <property type="match status" value="1"/>
</dbReference>
<dbReference type="SUPFAM" id="SSF48239">
    <property type="entry name" value="Terpenoid cyclases/Protein prenyltransferases"/>
    <property type="match status" value="1"/>
</dbReference>
<dbReference type="GO" id="GO:0016866">
    <property type="term" value="F:intramolecular transferase activity"/>
    <property type="evidence" value="ECO:0007669"/>
    <property type="project" value="InterPro"/>
</dbReference>
<dbReference type="Gramene" id="GBG74115">
    <property type="protein sequence ID" value="GBG74115"/>
    <property type="gene ID" value="CBR_g17826"/>
</dbReference>
<dbReference type="InterPro" id="IPR008930">
    <property type="entry name" value="Terpenoid_cyclase/PrenylTrfase"/>
</dbReference>
<dbReference type="InterPro" id="IPR018333">
    <property type="entry name" value="Squalene_cyclase"/>
</dbReference>
<keyword evidence="3" id="KW-0413">Isomerase</keyword>
<evidence type="ECO:0000313" key="6">
    <source>
        <dbReference type="EMBL" id="GBG74115.1"/>
    </source>
</evidence>
<dbReference type="FunFam" id="1.50.10.20:FF:000011">
    <property type="entry name" value="Terpene cyclase/mutase family member"/>
    <property type="match status" value="1"/>
</dbReference>
<evidence type="ECO:0000256" key="3">
    <source>
        <dbReference type="ARBA" id="ARBA00023235"/>
    </source>
</evidence>
<dbReference type="OrthoDB" id="21502at2759"/>
<keyword evidence="2" id="KW-0677">Repeat</keyword>
<feature type="domain" description="Squalene cyclase C-terminal" evidence="5">
    <location>
        <begin position="154"/>
        <end position="491"/>
    </location>
</feature>
<evidence type="ECO:0000256" key="4">
    <source>
        <dbReference type="SAM" id="Phobius"/>
    </source>
</evidence>
<reference evidence="6 7" key="1">
    <citation type="journal article" date="2018" name="Cell">
        <title>The Chara Genome: Secondary Complexity and Implications for Plant Terrestrialization.</title>
        <authorList>
            <person name="Nishiyama T."/>
            <person name="Sakayama H."/>
            <person name="Vries J.D."/>
            <person name="Buschmann H."/>
            <person name="Saint-Marcoux D."/>
            <person name="Ullrich K.K."/>
            <person name="Haas F.B."/>
            <person name="Vanderstraeten L."/>
            <person name="Becker D."/>
            <person name="Lang D."/>
            <person name="Vosolsobe S."/>
            <person name="Rombauts S."/>
            <person name="Wilhelmsson P.K.I."/>
            <person name="Janitza P."/>
            <person name="Kern R."/>
            <person name="Heyl A."/>
            <person name="Rumpler F."/>
            <person name="Villalobos L.I.A.C."/>
            <person name="Clay J.M."/>
            <person name="Skokan R."/>
            <person name="Toyoda A."/>
            <person name="Suzuki Y."/>
            <person name="Kagoshima H."/>
            <person name="Schijlen E."/>
            <person name="Tajeshwar N."/>
            <person name="Catarino B."/>
            <person name="Hetherington A.J."/>
            <person name="Saltykova A."/>
            <person name="Bonnot C."/>
            <person name="Breuninger H."/>
            <person name="Symeonidi A."/>
            <person name="Radhakrishnan G.V."/>
            <person name="Van Nieuwerburgh F."/>
            <person name="Deforce D."/>
            <person name="Chang C."/>
            <person name="Karol K.G."/>
            <person name="Hedrich R."/>
            <person name="Ulvskov P."/>
            <person name="Glockner G."/>
            <person name="Delwiche C.F."/>
            <person name="Petrasek J."/>
            <person name="Van de Peer Y."/>
            <person name="Friml J."/>
            <person name="Beilby M."/>
            <person name="Dolan L."/>
            <person name="Kohara Y."/>
            <person name="Sugano S."/>
            <person name="Fujiyama A."/>
            <person name="Delaux P.-M."/>
            <person name="Quint M."/>
            <person name="TheiBen G."/>
            <person name="Hagemann M."/>
            <person name="Harholt J."/>
            <person name="Dunand C."/>
            <person name="Zachgo S."/>
            <person name="Langdale J."/>
            <person name="Maumus F."/>
            <person name="Straeten D.V.D."/>
            <person name="Gould S.B."/>
            <person name="Rensing S.A."/>
        </authorList>
    </citation>
    <scope>NUCLEOTIDE SEQUENCE [LARGE SCALE GENOMIC DNA]</scope>
    <source>
        <strain evidence="6 7">S276</strain>
    </source>
</reference>
<proteinExistence type="inferred from homology"/>
<dbReference type="STRING" id="69332.A0A388KVM9"/>
<keyword evidence="4" id="KW-1133">Transmembrane helix</keyword>
<name>A0A388KVM9_CHABU</name>
<dbReference type="GO" id="GO:0005811">
    <property type="term" value="C:lipid droplet"/>
    <property type="evidence" value="ECO:0007669"/>
    <property type="project" value="InterPro"/>
</dbReference>
<dbReference type="PANTHER" id="PTHR11764">
    <property type="entry name" value="TERPENE CYCLASE/MUTASE FAMILY MEMBER"/>
    <property type="match status" value="1"/>
</dbReference>
<keyword evidence="4" id="KW-0472">Membrane</keyword>
<dbReference type="Gene3D" id="1.50.10.20">
    <property type="match status" value="1"/>
</dbReference>
<organism evidence="6 7">
    <name type="scientific">Chara braunii</name>
    <name type="common">Braun's stonewort</name>
    <dbReference type="NCBI Taxonomy" id="69332"/>
    <lineage>
        <taxon>Eukaryota</taxon>
        <taxon>Viridiplantae</taxon>
        <taxon>Streptophyta</taxon>
        <taxon>Charophyceae</taxon>
        <taxon>Charales</taxon>
        <taxon>Characeae</taxon>
        <taxon>Chara</taxon>
    </lineage>
</organism>
<dbReference type="OMA" id="KEHQHEM"/>
<dbReference type="PANTHER" id="PTHR11764:SF20">
    <property type="entry name" value="LANOSTEROL SYNTHASE"/>
    <property type="match status" value="1"/>
</dbReference>
<dbReference type="Pfam" id="PF13243">
    <property type="entry name" value="SQHop_cyclase_C"/>
    <property type="match status" value="1"/>
</dbReference>
<protein>
    <recommendedName>
        <fullName evidence="5">Squalene cyclase C-terminal domain-containing protein</fullName>
    </recommendedName>
</protein>
<comment type="caution">
    <text evidence="6">The sequence shown here is derived from an EMBL/GenBank/DDBJ whole genome shotgun (WGS) entry which is preliminary data.</text>
</comment>
<keyword evidence="7" id="KW-1185">Reference proteome</keyword>
<evidence type="ECO:0000256" key="2">
    <source>
        <dbReference type="ARBA" id="ARBA00022737"/>
    </source>
</evidence>
<comment type="similarity">
    <text evidence="1">Belongs to the terpene cyclase/mutase family.</text>
</comment>
<accession>A0A388KVM9</accession>
<feature type="transmembrane region" description="Helical" evidence="4">
    <location>
        <begin position="347"/>
        <end position="371"/>
    </location>
</feature>
<dbReference type="InterPro" id="IPR032696">
    <property type="entry name" value="SQ_cyclase_C"/>
</dbReference>